<dbReference type="Proteomes" id="UP000185696">
    <property type="component" value="Unassembled WGS sequence"/>
</dbReference>
<protein>
    <recommendedName>
        <fullName evidence="3">Transcriptional regulator, AbiEi antitoxin, Type IV TA system</fullName>
    </recommendedName>
</protein>
<dbReference type="AlphaFoldDB" id="A0A7Z0WN72"/>
<proteinExistence type="predicted"/>
<reference evidence="1 2" key="1">
    <citation type="submission" date="2016-12" db="EMBL/GenBank/DDBJ databases">
        <title>The draft genome sequence of Actinophytocola xinjiangensis.</title>
        <authorList>
            <person name="Wang W."/>
            <person name="Yuan L."/>
        </authorList>
    </citation>
    <scope>NUCLEOTIDE SEQUENCE [LARGE SCALE GENOMIC DNA]</scope>
    <source>
        <strain evidence="1 2">CGMCC 4.4663</strain>
    </source>
</reference>
<accession>A0A7Z0WN72</accession>
<keyword evidence="2" id="KW-1185">Reference proteome</keyword>
<dbReference type="RefSeq" id="WP_075134587.1">
    <property type="nucleotide sequence ID" value="NZ_MSIF01000010.1"/>
</dbReference>
<dbReference type="OrthoDB" id="4870610at2"/>
<evidence type="ECO:0008006" key="3">
    <source>
        <dbReference type="Google" id="ProtNLM"/>
    </source>
</evidence>
<gene>
    <name evidence="1" type="ORF">BLA60_20590</name>
</gene>
<name>A0A7Z0WN72_9PSEU</name>
<dbReference type="EMBL" id="MSIF01000010">
    <property type="protein sequence ID" value="OLF08996.1"/>
    <property type="molecule type" value="Genomic_DNA"/>
</dbReference>
<sequence length="303" mass="32435">MTSMTPPDNVTTTARLRAAGLTTHAIAARCRPSGPWQRVLPGVVLLSNRPPTRRQHVRSALLYAGPQAVLTGTDALRAHGLAPPVSERILLLVPATRRLAPPAPLTIERTTRLPVPVRTGGLPLAPVTRATTDAARHEPDPQRLQDLLVAPLRRGDCTAGDLHRELNAGNQRGSAVPRSLLSDLALTSTVHTTAQRLLQAAPLPPPLWRVPLHTRRGAPLGTADAWWPEAGLAWRLGNAQPHPLPVTEQARPVLTAAGITVLHTDPVRLDTAAETVIRELVHAFSYATTNPYPPDSGVSPCPC</sequence>
<comment type="caution">
    <text evidence="1">The sequence shown here is derived from an EMBL/GenBank/DDBJ whole genome shotgun (WGS) entry which is preliminary data.</text>
</comment>
<evidence type="ECO:0000313" key="1">
    <source>
        <dbReference type="EMBL" id="OLF08996.1"/>
    </source>
</evidence>
<organism evidence="1 2">
    <name type="scientific">Actinophytocola xinjiangensis</name>
    <dbReference type="NCBI Taxonomy" id="485602"/>
    <lineage>
        <taxon>Bacteria</taxon>
        <taxon>Bacillati</taxon>
        <taxon>Actinomycetota</taxon>
        <taxon>Actinomycetes</taxon>
        <taxon>Pseudonocardiales</taxon>
        <taxon>Pseudonocardiaceae</taxon>
    </lineage>
</organism>
<evidence type="ECO:0000313" key="2">
    <source>
        <dbReference type="Proteomes" id="UP000185696"/>
    </source>
</evidence>